<dbReference type="RefSeq" id="WP_172796314.1">
    <property type="nucleotide sequence ID" value="NZ_CP023481.1"/>
</dbReference>
<proteinExistence type="predicted"/>
<evidence type="ECO:0008006" key="4">
    <source>
        <dbReference type="Google" id="ProtNLM"/>
    </source>
</evidence>
<name>A0ABU6H1Y2_9BACI</name>
<evidence type="ECO:0000313" key="3">
    <source>
        <dbReference type="Proteomes" id="UP001341297"/>
    </source>
</evidence>
<evidence type="ECO:0000256" key="1">
    <source>
        <dbReference type="SAM" id="Phobius"/>
    </source>
</evidence>
<feature type="transmembrane region" description="Helical" evidence="1">
    <location>
        <begin position="20"/>
        <end position="46"/>
    </location>
</feature>
<keyword evidence="1" id="KW-0472">Membrane</keyword>
<protein>
    <recommendedName>
        <fullName evidence="4">Sporulation protein YjcZ</fullName>
    </recommendedName>
</protein>
<evidence type="ECO:0000313" key="2">
    <source>
        <dbReference type="EMBL" id="MEC0485021.1"/>
    </source>
</evidence>
<dbReference type="EMBL" id="JARRTL010000008">
    <property type="protein sequence ID" value="MEC0485021.1"/>
    <property type="molecule type" value="Genomic_DNA"/>
</dbReference>
<comment type="caution">
    <text evidence="2">The sequence shown here is derived from an EMBL/GenBank/DDBJ whole genome shotgun (WGS) entry which is preliminary data.</text>
</comment>
<keyword evidence="1" id="KW-1133">Transmembrane helix</keyword>
<dbReference type="Proteomes" id="UP001341297">
    <property type="component" value="Unassembled WGS sequence"/>
</dbReference>
<keyword evidence="3" id="KW-1185">Reference proteome</keyword>
<gene>
    <name evidence="2" type="ORF">P8828_09175</name>
</gene>
<keyword evidence="1" id="KW-0812">Transmembrane</keyword>
<organism evidence="2 3">
    <name type="scientific">Bacillus glycinifermentans</name>
    <dbReference type="NCBI Taxonomy" id="1664069"/>
    <lineage>
        <taxon>Bacteria</taxon>
        <taxon>Bacillati</taxon>
        <taxon>Bacillota</taxon>
        <taxon>Bacilli</taxon>
        <taxon>Bacillales</taxon>
        <taxon>Bacillaceae</taxon>
        <taxon>Bacillus</taxon>
    </lineage>
</organism>
<reference evidence="2 3" key="1">
    <citation type="submission" date="2023-03" db="EMBL/GenBank/DDBJ databases">
        <title>Agriculturally important microbes genome sequencing.</title>
        <authorList>
            <person name="Dunlap C."/>
        </authorList>
    </citation>
    <scope>NUCLEOTIDE SEQUENCE [LARGE SCALE GENOMIC DNA]</scope>
    <source>
        <strain evidence="2 3">CBP-3203</strain>
    </source>
</reference>
<sequence length="53" mass="5662">MTTGFPFPAGPFPFPGYAGYAGAAYGYAFVVVLLVVLLVIGGFYWLSPYGCFK</sequence>
<accession>A0ABU6H1Y2</accession>